<name>A0A3M0H2E1_9FLAO</name>
<keyword evidence="1" id="KW-0472">Membrane</keyword>
<comment type="caution">
    <text evidence="2">The sequence shown here is derived from an EMBL/GenBank/DDBJ whole genome shotgun (WGS) entry which is preliminary data.</text>
</comment>
<dbReference type="EMBL" id="REFV01000001">
    <property type="protein sequence ID" value="RMB63816.1"/>
    <property type="molecule type" value="Genomic_DNA"/>
</dbReference>
<evidence type="ECO:0000256" key="1">
    <source>
        <dbReference type="SAM" id="Phobius"/>
    </source>
</evidence>
<dbReference type="OrthoDB" id="1364690at2"/>
<dbReference type="AlphaFoldDB" id="A0A3M0H2E1"/>
<gene>
    <name evidence="2" type="ORF">EAX61_00030</name>
</gene>
<proteinExistence type="predicted"/>
<feature type="transmembrane region" description="Helical" evidence="1">
    <location>
        <begin position="118"/>
        <end position="137"/>
    </location>
</feature>
<protein>
    <submittedName>
        <fullName evidence="2">Uncharacterized protein</fullName>
    </submittedName>
</protein>
<accession>A0A3M0H2E1</accession>
<evidence type="ECO:0000313" key="2">
    <source>
        <dbReference type="EMBL" id="RMB63816.1"/>
    </source>
</evidence>
<keyword evidence="1" id="KW-1133">Transmembrane helix</keyword>
<evidence type="ECO:0000313" key="3">
    <source>
        <dbReference type="Proteomes" id="UP000281985"/>
    </source>
</evidence>
<dbReference type="RefSeq" id="WP_121915612.1">
    <property type="nucleotide sequence ID" value="NZ_REFV01000001.1"/>
</dbReference>
<keyword evidence="1" id="KW-0812">Transmembrane</keyword>
<reference evidence="2 3" key="1">
    <citation type="submission" date="2018-10" db="EMBL/GenBank/DDBJ databases">
        <title>Dokdonia luteus sp. nov., isolated from sea water.</title>
        <authorList>
            <person name="Zhou L.Y."/>
            <person name="Du Z.J."/>
        </authorList>
    </citation>
    <scope>NUCLEOTIDE SEQUENCE [LARGE SCALE GENOMIC DNA]</scope>
    <source>
        <strain evidence="2 3">SH27</strain>
    </source>
</reference>
<organism evidence="2 3">
    <name type="scientific">Dokdonia sinensis</name>
    <dbReference type="NCBI Taxonomy" id="2479847"/>
    <lineage>
        <taxon>Bacteria</taxon>
        <taxon>Pseudomonadati</taxon>
        <taxon>Bacteroidota</taxon>
        <taxon>Flavobacteriia</taxon>
        <taxon>Flavobacteriales</taxon>
        <taxon>Flavobacteriaceae</taxon>
        <taxon>Dokdonia</taxon>
    </lineage>
</organism>
<sequence>MLGKFINKIILSDEIVYSGSIDELNEKIRLNNNKRVQIEWQDYHHFLFFSKWSLGTLQIRGFYRSDLGISGYATLISQEDGTSKIILRTRVRIELYLLAGFTILANLIGLITQDDTSYVTLLYIPLILIWFWLIYRFQEKILFKRLKSVLNSQ</sequence>
<keyword evidence="3" id="KW-1185">Reference proteome</keyword>
<dbReference type="Proteomes" id="UP000281985">
    <property type="component" value="Unassembled WGS sequence"/>
</dbReference>
<feature type="transmembrane region" description="Helical" evidence="1">
    <location>
        <begin position="93"/>
        <end position="112"/>
    </location>
</feature>